<protein>
    <submittedName>
        <fullName evidence="2">Uncharacterized protein</fullName>
    </submittedName>
</protein>
<keyword evidence="3" id="KW-1185">Reference proteome</keyword>
<name>A0AAW7JYB3_9GAMM</name>
<comment type="caution">
    <text evidence="2">The sequence shown here is derived from an EMBL/GenBank/DDBJ whole genome shotgun (WGS) entry which is preliminary data.</text>
</comment>
<dbReference type="Proteomes" id="UP000040578">
    <property type="component" value="Unassembled WGS sequence"/>
</dbReference>
<reference evidence="1 3" key="1">
    <citation type="submission" date="2015-03" db="EMBL/GenBank/DDBJ databases">
        <authorList>
            <consortium name="Pathogen Informatics"/>
            <person name="Murphy D."/>
        </authorList>
    </citation>
    <scope>NUCLEOTIDE SEQUENCE [LARGE SCALE GENOMIC DNA]</scope>
    <source>
        <strain evidence="1">Type strain: CIP110231</strain>
        <strain evidence="3">type strain: CIP110231</strain>
    </source>
</reference>
<dbReference type="RefSeq" id="WP_049596326.1">
    <property type="nucleotide sequence ID" value="NZ_JAUEHU010000001.1"/>
</dbReference>
<sequence length="70" mass="7859">MVGDINKVSGVIVAGDAGDNAKVESLDVIMNQKAEKPMTPKEFAFKMLYNEWMQETLLSDGLRPEDKVEW</sequence>
<dbReference type="EMBL" id="JAUEHU010000001">
    <property type="protein sequence ID" value="MDN0086162.1"/>
    <property type="molecule type" value="Genomic_DNA"/>
</dbReference>
<evidence type="ECO:0000313" key="1">
    <source>
        <dbReference type="EMBL" id="CND82903.1"/>
    </source>
</evidence>
<gene>
    <name evidence="1" type="ORF">ERS137967_00028</name>
    <name evidence="2" type="ORF">QVN42_01930</name>
</gene>
<dbReference type="EMBL" id="CPYD01000001">
    <property type="protein sequence ID" value="CND82903.1"/>
    <property type="molecule type" value="Genomic_DNA"/>
</dbReference>
<proteinExistence type="predicted"/>
<dbReference type="Proteomes" id="UP001167864">
    <property type="component" value="Unassembled WGS sequence"/>
</dbReference>
<reference evidence="2" key="2">
    <citation type="submission" date="2023-06" db="EMBL/GenBank/DDBJ databases">
        <authorList>
            <person name="Polev D.E."/>
            <person name="Saitova A.T."/>
            <person name="Bogumilchik E.A."/>
            <person name="Kokorina G.I."/>
            <person name="Voskresenskaia E.A."/>
        </authorList>
    </citation>
    <scope>NUCLEOTIDE SEQUENCE</scope>
    <source>
        <strain evidence="2">2145 StPb PI</strain>
    </source>
</reference>
<evidence type="ECO:0000313" key="3">
    <source>
        <dbReference type="Proteomes" id="UP000040578"/>
    </source>
</evidence>
<evidence type="ECO:0000313" key="2">
    <source>
        <dbReference type="EMBL" id="MDN0086162.1"/>
    </source>
</evidence>
<dbReference type="AlphaFoldDB" id="A0AAW7JYB3"/>
<organism evidence="2 4">
    <name type="scientific">Yersinia nurmii</name>
    <dbReference type="NCBI Taxonomy" id="685706"/>
    <lineage>
        <taxon>Bacteria</taxon>
        <taxon>Pseudomonadati</taxon>
        <taxon>Pseudomonadota</taxon>
        <taxon>Gammaproteobacteria</taxon>
        <taxon>Enterobacterales</taxon>
        <taxon>Yersiniaceae</taxon>
        <taxon>Yersinia</taxon>
    </lineage>
</organism>
<accession>A0AAW7JYB3</accession>
<evidence type="ECO:0000313" key="4">
    <source>
        <dbReference type="Proteomes" id="UP001167864"/>
    </source>
</evidence>